<accession>A0A9D1V7H5</accession>
<feature type="transmembrane region" description="Helical" evidence="1">
    <location>
        <begin position="130"/>
        <end position="151"/>
    </location>
</feature>
<name>A0A9D1V7H5_9FIRM</name>
<dbReference type="EMBL" id="DXFX01000046">
    <property type="protein sequence ID" value="HIX07535.1"/>
    <property type="molecule type" value="Genomic_DNA"/>
</dbReference>
<keyword evidence="1" id="KW-0472">Membrane</keyword>
<keyword evidence="1" id="KW-0812">Transmembrane</keyword>
<comment type="caution">
    <text evidence="2">The sequence shown here is derived from an EMBL/GenBank/DDBJ whole genome shotgun (WGS) entry which is preliminary data.</text>
</comment>
<dbReference type="AlphaFoldDB" id="A0A9D1V7H5"/>
<dbReference type="Proteomes" id="UP000824204">
    <property type="component" value="Unassembled WGS sequence"/>
</dbReference>
<evidence type="ECO:0000313" key="3">
    <source>
        <dbReference type="Proteomes" id="UP000824204"/>
    </source>
</evidence>
<protein>
    <submittedName>
        <fullName evidence="2">Uncharacterized protein</fullName>
    </submittedName>
</protein>
<evidence type="ECO:0000313" key="2">
    <source>
        <dbReference type="EMBL" id="HIX07535.1"/>
    </source>
</evidence>
<keyword evidence="1" id="KW-1133">Transmembrane helix</keyword>
<proteinExistence type="predicted"/>
<reference evidence="2" key="2">
    <citation type="submission" date="2021-04" db="EMBL/GenBank/DDBJ databases">
        <authorList>
            <person name="Gilroy R."/>
        </authorList>
    </citation>
    <scope>NUCLEOTIDE SEQUENCE</scope>
    <source>
        <strain evidence="2">811</strain>
    </source>
</reference>
<evidence type="ECO:0000256" key="1">
    <source>
        <dbReference type="SAM" id="Phobius"/>
    </source>
</evidence>
<sequence>MLFQIRSAVKPPFDAFYQGKKLKSGEEYDLPREGVSLQLREHNPALGKFWFVRIFLAFLGGVLGGRFEDFSALRRKQRQIDVRIEEISDDEISLVCEEKEIRAEGARLTVLRDEEEFLPQIERRIRAYKIGVVVLSLLAVAAALTLLIFALV</sequence>
<organism evidence="2 3">
    <name type="scientific">Candidatus Borkfalkia faecipullorum</name>
    <dbReference type="NCBI Taxonomy" id="2838510"/>
    <lineage>
        <taxon>Bacteria</taxon>
        <taxon>Bacillati</taxon>
        <taxon>Bacillota</taxon>
        <taxon>Clostridia</taxon>
        <taxon>Christensenellales</taxon>
        <taxon>Christensenellaceae</taxon>
        <taxon>Candidatus Borkfalkia</taxon>
    </lineage>
</organism>
<feature type="transmembrane region" description="Helical" evidence="1">
    <location>
        <begin position="49"/>
        <end position="67"/>
    </location>
</feature>
<gene>
    <name evidence="2" type="ORF">H9741_03615</name>
</gene>
<reference evidence="2" key="1">
    <citation type="journal article" date="2021" name="PeerJ">
        <title>Extensive microbial diversity within the chicken gut microbiome revealed by metagenomics and culture.</title>
        <authorList>
            <person name="Gilroy R."/>
            <person name="Ravi A."/>
            <person name="Getino M."/>
            <person name="Pursley I."/>
            <person name="Horton D.L."/>
            <person name="Alikhan N.F."/>
            <person name="Baker D."/>
            <person name="Gharbi K."/>
            <person name="Hall N."/>
            <person name="Watson M."/>
            <person name="Adriaenssens E.M."/>
            <person name="Foster-Nyarko E."/>
            <person name="Jarju S."/>
            <person name="Secka A."/>
            <person name="Antonio M."/>
            <person name="Oren A."/>
            <person name="Chaudhuri R.R."/>
            <person name="La Ragione R."/>
            <person name="Hildebrand F."/>
            <person name="Pallen M.J."/>
        </authorList>
    </citation>
    <scope>NUCLEOTIDE SEQUENCE</scope>
    <source>
        <strain evidence="2">811</strain>
    </source>
</reference>